<evidence type="ECO:0000256" key="1">
    <source>
        <dbReference type="SAM" id="Phobius"/>
    </source>
</evidence>
<keyword evidence="1" id="KW-0812">Transmembrane</keyword>
<dbReference type="RefSeq" id="WP_235438859.1">
    <property type="nucleotide sequence ID" value="NZ_LFTY01000001.1"/>
</dbReference>
<feature type="transmembrane region" description="Helical" evidence="1">
    <location>
        <begin position="6"/>
        <end position="27"/>
    </location>
</feature>
<dbReference type="AlphaFoldDB" id="A0A0J9ECS9"/>
<protein>
    <recommendedName>
        <fullName evidence="4">50S ribosomal protein L35</fullName>
    </recommendedName>
</protein>
<evidence type="ECO:0000313" key="2">
    <source>
        <dbReference type="EMBL" id="KMW60592.1"/>
    </source>
</evidence>
<feature type="transmembrane region" description="Helical" evidence="1">
    <location>
        <begin position="34"/>
        <end position="51"/>
    </location>
</feature>
<dbReference type="Proteomes" id="UP000037178">
    <property type="component" value="Unassembled WGS sequence"/>
</dbReference>
<keyword evidence="3" id="KW-1185">Reference proteome</keyword>
<dbReference type="STRING" id="1675527.AIOL_000756"/>
<keyword evidence="1" id="KW-1133">Transmembrane helix</keyword>
<sequence>MISHDLFLVFGIIIAGFAIPSMMGAFADRRPPRASAIAILVGGSMILIALSQKPGGYTLNDVPEAFIRVVAHFTR</sequence>
<dbReference type="EMBL" id="LFTY01000001">
    <property type="protein sequence ID" value="KMW60592.1"/>
    <property type="molecule type" value="Genomic_DNA"/>
</dbReference>
<organism evidence="2 3">
    <name type="scientific">Candidatus Rhodobacter oscarellae</name>
    <dbReference type="NCBI Taxonomy" id="1675527"/>
    <lineage>
        <taxon>Bacteria</taxon>
        <taxon>Pseudomonadati</taxon>
        <taxon>Pseudomonadota</taxon>
        <taxon>Alphaproteobacteria</taxon>
        <taxon>Rhodobacterales</taxon>
        <taxon>Rhodobacter group</taxon>
        <taxon>Rhodobacter</taxon>
    </lineage>
</organism>
<gene>
    <name evidence="2" type="ORF">AIOL_000756</name>
</gene>
<evidence type="ECO:0000313" key="3">
    <source>
        <dbReference type="Proteomes" id="UP000037178"/>
    </source>
</evidence>
<reference evidence="2 3" key="1">
    <citation type="submission" date="2015-06" db="EMBL/GenBank/DDBJ databases">
        <title>Draft genome sequence of an Alphaproteobacteria species associated to the Mediterranean sponge Oscarella lobularis.</title>
        <authorList>
            <person name="Jourda C."/>
            <person name="Santini S."/>
            <person name="Claverie J.-M."/>
        </authorList>
    </citation>
    <scope>NUCLEOTIDE SEQUENCE [LARGE SCALE GENOMIC DNA]</scope>
    <source>
        <strain evidence="2">IGS</strain>
    </source>
</reference>
<evidence type="ECO:0008006" key="4">
    <source>
        <dbReference type="Google" id="ProtNLM"/>
    </source>
</evidence>
<proteinExistence type="predicted"/>
<dbReference type="PATRIC" id="fig|1675527.3.peg.813"/>
<accession>A0A0J9ECS9</accession>
<keyword evidence="1" id="KW-0472">Membrane</keyword>
<name>A0A0J9ECS9_9RHOB</name>
<comment type="caution">
    <text evidence="2">The sequence shown here is derived from an EMBL/GenBank/DDBJ whole genome shotgun (WGS) entry which is preliminary data.</text>
</comment>